<comment type="caution">
    <text evidence="3">The sequence shown here is derived from an EMBL/GenBank/DDBJ whole genome shotgun (WGS) entry which is preliminary data.</text>
</comment>
<evidence type="ECO:0000256" key="2">
    <source>
        <dbReference type="SAM" id="SignalP"/>
    </source>
</evidence>
<reference evidence="3" key="1">
    <citation type="submission" date="2021-05" db="EMBL/GenBank/DDBJ databases">
        <authorList>
            <person name="Stam R."/>
        </authorList>
    </citation>
    <scope>NUCLEOTIDE SEQUENCE</scope>
    <source>
        <strain evidence="3">CS162</strain>
    </source>
</reference>
<evidence type="ECO:0000313" key="3">
    <source>
        <dbReference type="EMBL" id="CAG5178277.1"/>
    </source>
</evidence>
<feature type="compositionally biased region" description="Low complexity" evidence="1">
    <location>
        <begin position="186"/>
        <end position="201"/>
    </location>
</feature>
<evidence type="ECO:0000313" key="4">
    <source>
        <dbReference type="Proteomes" id="UP000676310"/>
    </source>
</evidence>
<feature type="signal peptide" evidence="2">
    <location>
        <begin position="1"/>
        <end position="19"/>
    </location>
</feature>
<dbReference type="RefSeq" id="XP_043172188.1">
    <property type="nucleotide sequence ID" value="XM_043316253.1"/>
</dbReference>
<dbReference type="EMBL" id="CAJRGZ010000023">
    <property type="protein sequence ID" value="CAG5178277.1"/>
    <property type="molecule type" value="Genomic_DNA"/>
</dbReference>
<dbReference type="Proteomes" id="UP000676310">
    <property type="component" value="Unassembled WGS sequence"/>
</dbReference>
<dbReference type="GeneID" id="67020751"/>
<feature type="region of interest" description="Disordered" evidence="1">
    <location>
        <begin position="221"/>
        <end position="272"/>
    </location>
</feature>
<protein>
    <submittedName>
        <fullName evidence="3">Uncharacterized protein</fullName>
    </submittedName>
</protein>
<organism evidence="3 4">
    <name type="scientific">Alternaria atra</name>
    <dbReference type="NCBI Taxonomy" id="119953"/>
    <lineage>
        <taxon>Eukaryota</taxon>
        <taxon>Fungi</taxon>
        <taxon>Dikarya</taxon>
        <taxon>Ascomycota</taxon>
        <taxon>Pezizomycotina</taxon>
        <taxon>Dothideomycetes</taxon>
        <taxon>Pleosporomycetidae</taxon>
        <taxon>Pleosporales</taxon>
        <taxon>Pleosporineae</taxon>
        <taxon>Pleosporaceae</taxon>
        <taxon>Alternaria</taxon>
        <taxon>Alternaria sect. Ulocladioides</taxon>
    </lineage>
</organism>
<keyword evidence="2" id="KW-0732">Signal</keyword>
<name>A0A8J2I5R8_9PLEO</name>
<feature type="compositionally biased region" description="Polar residues" evidence="1">
    <location>
        <begin position="239"/>
        <end position="269"/>
    </location>
</feature>
<feature type="compositionally biased region" description="Polar residues" evidence="1">
    <location>
        <begin position="221"/>
        <end position="232"/>
    </location>
</feature>
<proteinExistence type="predicted"/>
<feature type="chain" id="PRO_5035257592" evidence="2">
    <location>
        <begin position="20"/>
        <end position="511"/>
    </location>
</feature>
<gene>
    <name evidence="3" type="ORF">ALTATR162_LOCUS8620</name>
</gene>
<accession>A0A8J2I5R8</accession>
<feature type="region of interest" description="Disordered" evidence="1">
    <location>
        <begin position="169"/>
        <end position="201"/>
    </location>
</feature>
<dbReference type="OrthoDB" id="3793416at2759"/>
<evidence type="ECO:0000256" key="1">
    <source>
        <dbReference type="SAM" id="MobiDB-lite"/>
    </source>
</evidence>
<keyword evidence="4" id="KW-1185">Reference proteome</keyword>
<dbReference type="AlphaFoldDB" id="A0A8J2I5R8"/>
<feature type="compositionally biased region" description="Polar residues" evidence="1">
    <location>
        <begin position="169"/>
        <end position="183"/>
    </location>
</feature>
<sequence length="511" mass="53111">MFLPPELLTLFFLANAAAAVPQVSLLPNVTEITPSEQSTVSIPTETTGTLDAAATESVHLDGGDGGDGLGDVDPCFPVVTEQCCVIDPAMCGTNDVEGILGLPAATGWGETDPATDRLVTLTPIETTITTIRPTILNLETNTAAAGFDLNDATQGSERNNGQPFFVTQANTARSSNMPRQTVDNIAGGETSSATGTTTQQTGQNSLLLKIVSQFGGTLSNIQPASPTTNSLAQPVAPASNDNGGSSAPAQPATTPDSNMPSDTNTTPAPQVTPVVGTGSLIIGSWTVTLTPGLSINLGGNIYPTVLEITTDATGNTLVTVSSSGTAVTATVRVALTTMTVAKSGFEASITNSARPSEETAGLATTSSKGASADKRNELEWWMGAVLGILGFGIHPLVPNHIIHRTRFRLLPLPRKPYVSPLALIEDQELNFSTTPTPRSIFILKNLAATSSTTNMSSNTDKSGITTTYGASKDLGFDSFKAFLESYGLRIWGLDDVEEGKAIMRAMGYNVS</sequence>